<protein>
    <submittedName>
        <fullName evidence="2">Uncharacterized protein</fullName>
    </submittedName>
</protein>
<feature type="compositionally biased region" description="Basic and acidic residues" evidence="1">
    <location>
        <begin position="28"/>
        <end position="45"/>
    </location>
</feature>
<feature type="region of interest" description="Disordered" evidence="1">
    <location>
        <begin position="126"/>
        <end position="158"/>
    </location>
</feature>
<organism evidence="2 3">
    <name type="scientific">Hemibagrus guttatus</name>
    <dbReference type="NCBI Taxonomy" id="175788"/>
    <lineage>
        <taxon>Eukaryota</taxon>
        <taxon>Metazoa</taxon>
        <taxon>Chordata</taxon>
        <taxon>Craniata</taxon>
        <taxon>Vertebrata</taxon>
        <taxon>Euteleostomi</taxon>
        <taxon>Actinopterygii</taxon>
        <taxon>Neopterygii</taxon>
        <taxon>Teleostei</taxon>
        <taxon>Ostariophysi</taxon>
        <taxon>Siluriformes</taxon>
        <taxon>Bagridae</taxon>
        <taxon>Hemibagrus</taxon>
    </lineage>
</organism>
<evidence type="ECO:0000256" key="1">
    <source>
        <dbReference type="SAM" id="MobiDB-lite"/>
    </source>
</evidence>
<evidence type="ECO:0000313" key="3">
    <source>
        <dbReference type="Proteomes" id="UP001274896"/>
    </source>
</evidence>
<feature type="compositionally biased region" description="Low complexity" evidence="1">
    <location>
        <begin position="147"/>
        <end position="158"/>
    </location>
</feature>
<dbReference type="AlphaFoldDB" id="A0AAE0QE39"/>
<feature type="region of interest" description="Disordered" evidence="1">
    <location>
        <begin position="84"/>
        <end position="105"/>
    </location>
</feature>
<name>A0AAE0QE39_9TELE</name>
<feature type="region of interest" description="Disordered" evidence="1">
    <location>
        <begin position="1"/>
        <end position="45"/>
    </location>
</feature>
<evidence type="ECO:0000313" key="2">
    <source>
        <dbReference type="EMBL" id="KAK3518942.1"/>
    </source>
</evidence>
<comment type="caution">
    <text evidence="2">The sequence shown here is derived from an EMBL/GenBank/DDBJ whole genome shotgun (WGS) entry which is preliminary data.</text>
</comment>
<sequence length="158" mass="17580">MERSQDEHTPTVAERKGGGRGGKGKSGRKGERGKENESLRAGRDEECHIFVNKYMAAPSQKKAATELSEEMWTKAEKPVPISGIIGHQGRIHPGQSANPSQGTHTHTTDYLEMPINLQCMSLDWGRKSPRNRENMQTPHTHGRGRNRTPNPGGVWQMC</sequence>
<accession>A0AAE0QE39</accession>
<keyword evidence="3" id="KW-1185">Reference proteome</keyword>
<dbReference type="EMBL" id="JAUCMX010000017">
    <property type="protein sequence ID" value="KAK3518942.1"/>
    <property type="molecule type" value="Genomic_DNA"/>
</dbReference>
<feature type="compositionally biased region" description="Polar residues" evidence="1">
    <location>
        <begin position="95"/>
        <end position="105"/>
    </location>
</feature>
<gene>
    <name evidence="2" type="ORF">QTP70_016064</name>
</gene>
<proteinExistence type="predicted"/>
<dbReference type="Proteomes" id="UP001274896">
    <property type="component" value="Unassembled WGS sequence"/>
</dbReference>
<feature type="compositionally biased region" description="Basic and acidic residues" evidence="1">
    <location>
        <begin position="1"/>
        <end position="17"/>
    </location>
</feature>
<reference evidence="2" key="1">
    <citation type="submission" date="2023-06" db="EMBL/GenBank/DDBJ databases">
        <title>Male Hemibagrus guttatus genome.</title>
        <authorList>
            <person name="Bian C."/>
        </authorList>
    </citation>
    <scope>NUCLEOTIDE SEQUENCE</scope>
    <source>
        <strain evidence="2">Male_cb2023</strain>
        <tissue evidence="2">Muscle</tissue>
    </source>
</reference>